<evidence type="ECO:0000256" key="3">
    <source>
        <dbReference type="SAM" id="MobiDB-lite"/>
    </source>
</evidence>
<keyword evidence="6" id="KW-1185">Reference proteome</keyword>
<keyword evidence="1" id="KW-0863">Zinc-finger</keyword>
<name>A0A015N5U9_RHIIW</name>
<dbReference type="InterPro" id="IPR001878">
    <property type="entry name" value="Znf_CCHC"/>
</dbReference>
<proteinExistence type="predicted"/>
<dbReference type="Proteomes" id="UP000022910">
    <property type="component" value="Unassembled WGS sequence"/>
</dbReference>
<evidence type="ECO:0000259" key="4">
    <source>
        <dbReference type="PROSITE" id="PS50158"/>
    </source>
</evidence>
<dbReference type="Pfam" id="PF03732">
    <property type="entry name" value="Retrotrans_gag"/>
    <property type="match status" value="1"/>
</dbReference>
<feature type="region of interest" description="Disordered" evidence="3">
    <location>
        <begin position="980"/>
        <end position="1003"/>
    </location>
</feature>
<feature type="coiled-coil region" evidence="2">
    <location>
        <begin position="380"/>
        <end position="446"/>
    </location>
</feature>
<keyword evidence="2" id="KW-0175">Coiled coil</keyword>
<dbReference type="InterPro" id="IPR036875">
    <property type="entry name" value="Znf_CCHC_sf"/>
</dbReference>
<feature type="domain" description="CCHC-type" evidence="4">
    <location>
        <begin position="906"/>
        <end position="920"/>
    </location>
</feature>
<feature type="region of interest" description="Disordered" evidence="3">
    <location>
        <begin position="499"/>
        <end position="527"/>
    </location>
</feature>
<dbReference type="InterPro" id="IPR005162">
    <property type="entry name" value="Retrotrans_gag_dom"/>
</dbReference>
<sequence length="1121" mass="132915">MSYNRNTHTKLMEYIRLTRKDGEESYPSSKKKRNKELERMRKEGEKLLDVVIRSIRYRNKPDYRKIGIISVMKVICEHYILSEDNEFILDDRAEENLLGNRELLTYKYIIEDDELDIRFAKFEGWLEEKESITIKNKGYGTMRYFKEILHLEENIVEEENRGKIRKFQKSITYQWWDRNKYPKPWMNDKLTDKIIEKIVETKGFVEEQSDAGELEMSDDLGESSSNEGDEHIERIYRNYWLENDYEIDIEEIRRIINFRVEYEIIKTKEFMSFYKTIEELDDKGIKEELRIWHYMYTIECPICNKMTLKKEAVKYDKEFTGEICKSCSEKEKNDVSEAELRAKKIQKVCEGVEVGVTEGEILRMINMGYTDGEILNWKFIKLFQENKNELEGVIKEILDKYLKEQIETEENNEEENVKDENELDDETEIEKRLEQLKNLIKVMKMEVSDGELLRLISMGYTDGEILDKEFIEIFQENKNESEKELKKKLDKLLKEQVGIVDSDEKSDNEESEEDNTDESEKIGEMLDPEEHEIWEENTESFNENKFESKNENIINTEGFGLSQNSDSNNSLNIKDSDIENSDTESEENILLNMATEIQIKRLMENALGYPANTLDGVVGVGAHLIDRIENAGNEAGGIINIPLFYGKEEEDVSDWIRQFEVAFAAIGKAAGPDGGRQATFAAAHLRGAAAQWYHEMREANAGHLVNWADADNDNDLKHRIKRRFTREDVRRRKMLELRKTKQGINENVDDYTRRFRQVLRLATRGHALADEYQVDFYIEGLEATVGYQVRRQNPANLNDAINLARREEEARNELFRKAGNIPDRVYPEIGKGYVEEQNVGTNVRHNKPLNENYEDELAEKFEKMRIAKLEKQVQNMERELNNNGNRDQWNQRRNNRAPINYDEITCFRCNRRGHFATRCPLGNNIRRNERRVNLMDIEEYEEDYDYENEESDDDYDHENNEYNNSQLYNYDRDLYEKDNPVQERRRSNRINPKQGWKNFGKPNLDKEIEERGKEEYKYRNRREVPMEEDVGDEQPMYDRPIGPNNTNIPKRYKWSKKRGEYYDTMEGINRWKEAGGKRRPREDKIIGVKSKDPVDYENLLNIVEQQGRMIKKMIRKGDKIE</sequence>
<feature type="region of interest" description="Disordered" evidence="3">
    <location>
        <begin position="941"/>
        <end position="967"/>
    </location>
</feature>
<feature type="coiled-coil region" evidence="2">
    <location>
        <begin position="850"/>
        <end position="886"/>
    </location>
</feature>
<dbReference type="EMBL" id="JEMT01012824">
    <property type="protein sequence ID" value="EXX74563.1"/>
    <property type="molecule type" value="Genomic_DNA"/>
</dbReference>
<dbReference type="PANTHER" id="PTHR33223:SF6">
    <property type="entry name" value="CCHC-TYPE DOMAIN-CONTAINING PROTEIN"/>
    <property type="match status" value="1"/>
</dbReference>
<evidence type="ECO:0000313" key="6">
    <source>
        <dbReference type="Proteomes" id="UP000022910"/>
    </source>
</evidence>
<dbReference type="GO" id="GO:0003676">
    <property type="term" value="F:nucleic acid binding"/>
    <property type="evidence" value="ECO:0007669"/>
    <property type="project" value="InterPro"/>
</dbReference>
<dbReference type="SMART" id="SM00343">
    <property type="entry name" value="ZnF_C2HC"/>
    <property type="match status" value="1"/>
</dbReference>
<dbReference type="PANTHER" id="PTHR33223">
    <property type="entry name" value="CCHC-TYPE DOMAIN-CONTAINING PROTEIN"/>
    <property type="match status" value="1"/>
</dbReference>
<dbReference type="STRING" id="1432141.A0A015N5U9"/>
<reference evidence="5 6" key="1">
    <citation type="submission" date="2014-02" db="EMBL/GenBank/DDBJ databases">
        <title>Single nucleus genome sequencing reveals high similarity among nuclei of an endomycorrhizal fungus.</title>
        <authorList>
            <person name="Lin K."/>
            <person name="Geurts R."/>
            <person name="Zhang Z."/>
            <person name="Limpens E."/>
            <person name="Saunders D.G."/>
            <person name="Mu D."/>
            <person name="Pang E."/>
            <person name="Cao H."/>
            <person name="Cha H."/>
            <person name="Lin T."/>
            <person name="Zhou Q."/>
            <person name="Shang Y."/>
            <person name="Li Y."/>
            <person name="Ivanov S."/>
            <person name="Sharma T."/>
            <person name="Velzen R.V."/>
            <person name="Ruijter N.D."/>
            <person name="Aanen D.K."/>
            <person name="Win J."/>
            <person name="Kamoun S."/>
            <person name="Bisseling T."/>
            <person name="Huang S."/>
        </authorList>
    </citation>
    <scope>NUCLEOTIDE SEQUENCE [LARGE SCALE GENOMIC DNA]</scope>
    <source>
        <strain evidence="6">DAOM197198w</strain>
    </source>
</reference>
<comment type="caution">
    <text evidence="5">The sequence shown here is derived from an EMBL/GenBank/DDBJ whole genome shotgun (WGS) entry which is preliminary data.</text>
</comment>
<dbReference type="GO" id="GO:0008270">
    <property type="term" value="F:zinc ion binding"/>
    <property type="evidence" value="ECO:0007669"/>
    <property type="project" value="UniProtKB-KW"/>
</dbReference>
<feature type="compositionally biased region" description="Acidic residues" evidence="3">
    <location>
        <begin position="941"/>
        <end position="956"/>
    </location>
</feature>
<dbReference type="SUPFAM" id="SSF57756">
    <property type="entry name" value="Retrovirus zinc finger-like domains"/>
    <property type="match status" value="1"/>
</dbReference>
<keyword evidence="1" id="KW-0479">Metal-binding</keyword>
<evidence type="ECO:0000313" key="5">
    <source>
        <dbReference type="EMBL" id="EXX74563.1"/>
    </source>
</evidence>
<keyword evidence="1" id="KW-0862">Zinc</keyword>
<organism evidence="5 6">
    <name type="scientific">Rhizophagus irregularis (strain DAOM 197198w)</name>
    <name type="common">Glomus intraradices</name>
    <dbReference type="NCBI Taxonomy" id="1432141"/>
    <lineage>
        <taxon>Eukaryota</taxon>
        <taxon>Fungi</taxon>
        <taxon>Fungi incertae sedis</taxon>
        <taxon>Mucoromycota</taxon>
        <taxon>Glomeromycotina</taxon>
        <taxon>Glomeromycetes</taxon>
        <taxon>Glomerales</taxon>
        <taxon>Glomeraceae</taxon>
        <taxon>Rhizophagus</taxon>
    </lineage>
</organism>
<dbReference type="AlphaFoldDB" id="A0A015N5U9"/>
<accession>A0A015N5U9</accession>
<protein>
    <recommendedName>
        <fullName evidence="4">CCHC-type domain-containing protein</fullName>
    </recommendedName>
</protein>
<evidence type="ECO:0000256" key="1">
    <source>
        <dbReference type="PROSITE-ProRule" id="PRU00047"/>
    </source>
</evidence>
<feature type="compositionally biased region" description="Acidic residues" evidence="3">
    <location>
        <begin position="504"/>
        <end position="517"/>
    </location>
</feature>
<feature type="region of interest" description="Disordered" evidence="3">
    <location>
        <begin position="1026"/>
        <end position="1050"/>
    </location>
</feature>
<gene>
    <name evidence="5" type="ORF">RirG_049910</name>
</gene>
<evidence type="ECO:0000256" key="2">
    <source>
        <dbReference type="SAM" id="Coils"/>
    </source>
</evidence>
<dbReference type="PROSITE" id="PS50158">
    <property type="entry name" value="ZF_CCHC"/>
    <property type="match status" value="1"/>
</dbReference>
<dbReference type="HOGENOM" id="CLU_009853_1_0_1"/>